<feature type="transmembrane region" description="Helical" evidence="1">
    <location>
        <begin position="165"/>
        <end position="182"/>
    </location>
</feature>
<feature type="transmembrane region" description="Helical" evidence="1">
    <location>
        <begin position="63"/>
        <end position="84"/>
    </location>
</feature>
<dbReference type="GO" id="GO:0016491">
    <property type="term" value="F:oxidoreductase activity"/>
    <property type="evidence" value="ECO:0007669"/>
    <property type="project" value="UniProtKB-KW"/>
</dbReference>
<evidence type="ECO:0000256" key="1">
    <source>
        <dbReference type="SAM" id="Phobius"/>
    </source>
</evidence>
<feature type="transmembrane region" description="Helical" evidence="1">
    <location>
        <begin position="37"/>
        <end position="57"/>
    </location>
</feature>
<evidence type="ECO:0000313" key="3">
    <source>
        <dbReference type="EMBL" id="MFC5454834.1"/>
    </source>
</evidence>
<dbReference type="InterPro" id="IPR012171">
    <property type="entry name" value="Fatty_acid_desaturase"/>
</dbReference>
<dbReference type="EMBL" id="JBHSMQ010000002">
    <property type="protein sequence ID" value="MFC5454834.1"/>
    <property type="molecule type" value="Genomic_DNA"/>
</dbReference>
<comment type="caution">
    <text evidence="3">The sequence shown here is derived from an EMBL/GenBank/DDBJ whole genome shotgun (WGS) entry which is preliminary data.</text>
</comment>
<keyword evidence="1" id="KW-0472">Membrane</keyword>
<feature type="transmembrane region" description="Helical" evidence="1">
    <location>
        <begin position="194"/>
        <end position="213"/>
    </location>
</feature>
<reference evidence="4" key="1">
    <citation type="journal article" date="2019" name="Int. J. Syst. Evol. Microbiol.">
        <title>The Global Catalogue of Microorganisms (GCM) 10K type strain sequencing project: providing services to taxonomists for standard genome sequencing and annotation.</title>
        <authorList>
            <consortium name="The Broad Institute Genomics Platform"/>
            <consortium name="The Broad Institute Genome Sequencing Center for Infectious Disease"/>
            <person name="Wu L."/>
            <person name="Ma J."/>
        </authorList>
    </citation>
    <scope>NUCLEOTIDE SEQUENCE [LARGE SCALE GENOMIC DNA]</scope>
    <source>
        <strain evidence="4">CGMCC 4.1469</strain>
    </source>
</reference>
<dbReference type="InterPro" id="IPR005804">
    <property type="entry name" value="FA_desaturase_dom"/>
</dbReference>
<dbReference type="PANTHER" id="PTHR19353">
    <property type="entry name" value="FATTY ACID DESATURASE 2"/>
    <property type="match status" value="1"/>
</dbReference>
<name>A0ABW0KNB6_9BACT</name>
<keyword evidence="1" id="KW-1133">Transmembrane helix</keyword>
<proteinExistence type="predicted"/>
<feature type="domain" description="Fatty acid desaturase" evidence="2">
    <location>
        <begin position="62"/>
        <end position="302"/>
    </location>
</feature>
<dbReference type="Pfam" id="PF00487">
    <property type="entry name" value="FA_desaturase"/>
    <property type="match status" value="1"/>
</dbReference>
<feature type="transmembrane region" description="Helical" evidence="1">
    <location>
        <begin position="96"/>
        <end position="115"/>
    </location>
</feature>
<sequence>MMNASGMSVTGMEQRFPTVAEWKVIVAEFQKPSLWRAVVQLVDTLVPYVVLWAGIYWALQVSWWLVVPLALMAGALLVRAFIIFHDCGHGSFFKSNRANAVVGFVTGMLTFTPYYQWRWEHSLHHATTGNLDKRGIGDVWTMTVQEYLEASRWKRFAYKLARNPVVLFVIAPFVLFVILQRIPRKGADARERNSVWHMNAALLGLAAVMMWIYGPVNYLIVQGIVTGVSGACGVWLFYIQHQFEDAYWEVHEEWDYTAAALQGSSYYKLPRVLQWLSGNIGFHHIHHLSSRIPNYYLERCHYSHPVFQQVKPITIRMSLKSLAFRLWDEQHKKLVGYKRMREVRREREKGRS</sequence>
<gene>
    <name evidence="3" type="ORF">ACFQDI_08225</name>
</gene>
<accession>A0ABW0KNB6</accession>
<keyword evidence="1" id="KW-0812">Transmembrane</keyword>
<dbReference type="Proteomes" id="UP001596052">
    <property type="component" value="Unassembled WGS sequence"/>
</dbReference>
<feature type="transmembrane region" description="Helical" evidence="1">
    <location>
        <begin position="219"/>
        <end position="239"/>
    </location>
</feature>
<protein>
    <submittedName>
        <fullName evidence="3">Fatty acid desaturase</fullName>
        <ecNumber evidence="3">1.14.19.-</ecNumber>
    </submittedName>
</protein>
<dbReference type="CDD" id="cd03507">
    <property type="entry name" value="Delta12-FADS-like"/>
    <property type="match status" value="1"/>
</dbReference>
<organism evidence="3 4">
    <name type="scientific">Prosthecobacter fluviatilis</name>
    <dbReference type="NCBI Taxonomy" id="445931"/>
    <lineage>
        <taxon>Bacteria</taxon>
        <taxon>Pseudomonadati</taxon>
        <taxon>Verrucomicrobiota</taxon>
        <taxon>Verrucomicrobiia</taxon>
        <taxon>Verrucomicrobiales</taxon>
        <taxon>Verrucomicrobiaceae</taxon>
        <taxon>Prosthecobacter</taxon>
    </lineage>
</organism>
<evidence type="ECO:0000259" key="2">
    <source>
        <dbReference type="Pfam" id="PF00487"/>
    </source>
</evidence>
<dbReference type="PANTHER" id="PTHR19353:SF73">
    <property type="entry name" value="FATTY ACID DESATURASE"/>
    <property type="match status" value="1"/>
</dbReference>
<dbReference type="EC" id="1.14.19.-" evidence="3"/>
<keyword evidence="4" id="KW-1185">Reference proteome</keyword>
<keyword evidence="3" id="KW-0560">Oxidoreductase</keyword>
<evidence type="ECO:0000313" key="4">
    <source>
        <dbReference type="Proteomes" id="UP001596052"/>
    </source>
</evidence>